<evidence type="ECO:0008006" key="4">
    <source>
        <dbReference type="Google" id="ProtNLM"/>
    </source>
</evidence>
<dbReference type="OrthoDB" id="1437492at2"/>
<dbReference type="RefSeq" id="WP_014682104.1">
    <property type="nucleotide sequence ID" value="NC_017770.1"/>
</dbReference>
<dbReference type="Proteomes" id="UP000007590">
    <property type="component" value="Chromosome"/>
</dbReference>
<dbReference type="Pfam" id="PF06291">
    <property type="entry name" value="Lambda_Bor"/>
    <property type="match status" value="1"/>
</dbReference>
<sequence>MKSSVLKFTFLVSFLIQGCATTTIVSDYKYDTFVNNPNYQKTTWSYFWGLKQPKDVNPKCESGKMNKVVVKTTPGTIILSAITLGIVIPQKTEWCCSPIKRDPGTIGGDQK</sequence>
<dbReference type="eggNOG" id="ENOG5033EMJ">
    <property type="taxonomic scope" value="Bacteria"/>
</dbReference>
<gene>
    <name evidence="2" type="ordered locus">Solca_3884</name>
</gene>
<evidence type="ECO:0000313" key="2">
    <source>
        <dbReference type="EMBL" id="AFD08881.1"/>
    </source>
</evidence>
<dbReference type="EMBL" id="CP003349">
    <property type="protein sequence ID" value="AFD08881.1"/>
    <property type="molecule type" value="Genomic_DNA"/>
</dbReference>
<keyword evidence="3" id="KW-1185">Reference proteome</keyword>
<reference evidence="2" key="1">
    <citation type="submission" date="2012-02" db="EMBL/GenBank/DDBJ databases">
        <title>The complete genome of Solitalea canadensis DSM 3403.</title>
        <authorList>
            <consortium name="US DOE Joint Genome Institute (JGI-PGF)"/>
            <person name="Lucas S."/>
            <person name="Copeland A."/>
            <person name="Lapidus A."/>
            <person name="Glavina del Rio T."/>
            <person name="Dalin E."/>
            <person name="Tice H."/>
            <person name="Bruce D."/>
            <person name="Goodwin L."/>
            <person name="Pitluck S."/>
            <person name="Peters L."/>
            <person name="Ovchinnikova G."/>
            <person name="Lu M."/>
            <person name="Kyrpides N."/>
            <person name="Mavromatis K."/>
            <person name="Ivanova N."/>
            <person name="Brettin T."/>
            <person name="Detter J.C."/>
            <person name="Han C."/>
            <person name="Larimer F."/>
            <person name="Land M."/>
            <person name="Hauser L."/>
            <person name="Markowitz V."/>
            <person name="Cheng J.-F."/>
            <person name="Hugenholtz P."/>
            <person name="Woyke T."/>
            <person name="Wu D."/>
            <person name="Spring S."/>
            <person name="Schroeder M."/>
            <person name="Kopitz M."/>
            <person name="Brambilla E."/>
            <person name="Klenk H.-P."/>
            <person name="Eisen J.A."/>
        </authorList>
    </citation>
    <scope>NUCLEOTIDE SEQUENCE</scope>
    <source>
        <strain evidence="2">DSM 3403</strain>
    </source>
</reference>
<dbReference type="InterPro" id="IPR010438">
    <property type="entry name" value="Lambda_Bor"/>
</dbReference>
<dbReference type="AlphaFoldDB" id="H8KLJ4"/>
<feature type="chain" id="PRO_5003613160" description="Lipoprotein" evidence="1">
    <location>
        <begin position="19"/>
        <end position="111"/>
    </location>
</feature>
<dbReference type="PROSITE" id="PS51257">
    <property type="entry name" value="PROKAR_LIPOPROTEIN"/>
    <property type="match status" value="1"/>
</dbReference>
<dbReference type="HOGENOM" id="CLU_2156693_0_0_10"/>
<organism evidence="2 3">
    <name type="scientific">Solitalea canadensis (strain ATCC 29591 / DSM 3403 / JCM 21819 / LMG 8368 / NBRC 15130 / NCIMB 12057 / USAM 9D)</name>
    <name type="common">Flexibacter canadensis</name>
    <dbReference type="NCBI Taxonomy" id="929556"/>
    <lineage>
        <taxon>Bacteria</taxon>
        <taxon>Pseudomonadati</taxon>
        <taxon>Bacteroidota</taxon>
        <taxon>Sphingobacteriia</taxon>
        <taxon>Sphingobacteriales</taxon>
        <taxon>Sphingobacteriaceae</taxon>
        <taxon>Solitalea</taxon>
    </lineage>
</organism>
<accession>H8KLJ4</accession>
<proteinExistence type="predicted"/>
<name>H8KLJ4_SOLCM</name>
<dbReference type="STRING" id="929556.Solca_3884"/>
<dbReference type="KEGG" id="scn:Solca_3884"/>
<keyword evidence="1" id="KW-0732">Signal</keyword>
<evidence type="ECO:0000313" key="3">
    <source>
        <dbReference type="Proteomes" id="UP000007590"/>
    </source>
</evidence>
<protein>
    <recommendedName>
        <fullName evidence="4">Lipoprotein</fullName>
    </recommendedName>
</protein>
<feature type="signal peptide" evidence="1">
    <location>
        <begin position="1"/>
        <end position="18"/>
    </location>
</feature>
<evidence type="ECO:0000256" key="1">
    <source>
        <dbReference type="SAM" id="SignalP"/>
    </source>
</evidence>